<evidence type="ECO:0000313" key="1">
    <source>
        <dbReference type="EMBL" id="KAI0036786.1"/>
    </source>
</evidence>
<comment type="caution">
    <text evidence="1">The sequence shown here is derived from an EMBL/GenBank/DDBJ whole genome shotgun (WGS) entry which is preliminary data.</text>
</comment>
<accession>A0ACB8QZJ5</accession>
<keyword evidence="2" id="KW-1185">Reference proteome</keyword>
<name>A0ACB8QZJ5_9AGAM</name>
<reference evidence="1" key="2">
    <citation type="journal article" date="2022" name="New Phytol.">
        <title>Evolutionary transition to the ectomycorrhizal habit in the genomes of a hyperdiverse lineage of mushroom-forming fungi.</title>
        <authorList>
            <person name="Looney B."/>
            <person name="Miyauchi S."/>
            <person name="Morin E."/>
            <person name="Drula E."/>
            <person name="Courty P.E."/>
            <person name="Kohler A."/>
            <person name="Kuo A."/>
            <person name="LaButti K."/>
            <person name="Pangilinan J."/>
            <person name="Lipzen A."/>
            <person name="Riley R."/>
            <person name="Andreopoulos W."/>
            <person name="He G."/>
            <person name="Johnson J."/>
            <person name="Nolan M."/>
            <person name="Tritt A."/>
            <person name="Barry K.W."/>
            <person name="Grigoriev I.V."/>
            <person name="Nagy L.G."/>
            <person name="Hibbett D."/>
            <person name="Henrissat B."/>
            <person name="Matheny P.B."/>
            <person name="Labbe J."/>
            <person name="Martin F.M."/>
        </authorList>
    </citation>
    <scope>NUCLEOTIDE SEQUENCE</scope>
    <source>
        <strain evidence="1">EC-137</strain>
    </source>
</reference>
<protein>
    <submittedName>
        <fullName evidence="1">Class I glutamine amidotransferase-like protein</fullName>
    </submittedName>
</protein>
<evidence type="ECO:0000313" key="2">
    <source>
        <dbReference type="Proteomes" id="UP000814128"/>
    </source>
</evidence>
<dbReference type="Proteomes" id="UP000814128">
    <property type="component" value="Unassembled WGS sequence"/>
</dbReference>
<organism evidence="1 2">
    <name type="scientific">Vararia minispora EC-137</name>
    <dbReference type="NCBI Taxonomy" id="1314806"/>
    <lineage>
        <taxon>Eukaryota</taxon>
        <taxon>Fungi</taxon>
        <taxon>Dikarya</taxon>
        <taxon>Basidiomycota</taxon>
        <taxon>Agaricomycotina</taxon>
        <taxon>Agaricomycetes</taxon>
        <taxon>Russulales</taxon>
        <taxon>Lachnocladiaceae</taxon>
        <taxon>Vararia</taxon>
    </lineage>
</organism>
<sequence>MTRILLVYTSCNKTLTGGQTGWYLPEAAHPYYTFLKAGFDMDFASPNGPNPPIDENSVKNFTDDESQSFLQDTNVQGLFANAKPLRDVDPAKYDAIFYVGGHGPVMDLATDPNNIDVANKFYRSGKLVSAVCHGTAALAGVTDADGKSIFAGRTVTGFSNAEEEAIDRVKDVPFLLESKAIELGANFIKADPWAAKVAVDGKVFTGQNPASAKPLAEEIVKALKA</sequence>
<gene>
    <name evidence="1" type="ORF">K488DRAFT_40500</name>
</gene>
<proteinExistence type="predicted"/>
<reference evidence="1" key="1">
    <citation type="submission" date="2021-02" db="EMBL/GenBank/DDBJ databases">
        <authorList>
            <consortium name="DOE Joint Genome Institute"/>
            <person name="Ahrendt S."/>
            <person name="Looney B.P."/>
            <person name="Miyauchi S."/>
            <person name="Morin E."/>
            <person name="Drula E."/>
            <person name="Courty P.E."/>
            <person name="Chicoki N."/>
            <person name="Fauchery L."/>
            <person name="Kohler A."/>
            <person name="Kuo A."/>
            <person name="Labutti K."/>
            <person name="Pangilinan J."/>
            <person name="Lipzen A."/>
            <person name="Riley R."/>
            <person name="Andreopoulos W."/>
            <person name="He G."/>
            <person name="Johnson J."/>
            <person name="Barry K.W."/>
            <person name="Grigoriev I.V."/>
            <person name="Nagy L."/>
            <person name="Hibbett D."/>
            <person name="Henrissat B."/>
            <person name="Matheny P.B."/>
            <person name="Labbe J."/>
            <person name="Martin F."/>
        </authorList>
    </citation>
    <scope>NUCLEOTIDE SEQUENCE</scope>
    <source>
        <strain evidence="1">EC-137</strain>
    </source>
</reference>
<dbReference type="EMBL" id="MU273468">
    <property type="protein sequence ID" value="KAI0036786.1"/>
    <property type="molecule type" value="Genomic_DNA"/>
</dbReference>